<sequence length="52" mass="6564">MERRLMSVEKLSSSMGNHFWSWQEWRMVCWGMPSKVCMWKRRKEKKQKKSLW</sequence>
<protein>
    <submittedName>
        <fullName evidence="1">Nuclear autoantigenic sperm protein</fullName>
    </submittedName>
</protein>
<accession>A0A7J8FAH3</accession>
<comment type="caution">
    <text evidence="1">The sequence shown here is derived from an EMBL/GenBank/DDBJ whole genome shotgun (WGS) entry which is preliminary data.</text>
</comment>
<evidence type="ECO:0000313" key="1">
    <source>
        <dbReference type="EMBL" id="KAF6444561.1"/>
    </source>
</evidence>
<dbReference type="EMBL" id="JACASF010000012">
    <property type="protein sequence ID" value="KAF6444561.1"/>
    <property type="molecule type" value="Genomic_DNA"/>
</dbReference>
<dbReference type="AlphaFoldDB" id="A0A7J8FAH3"/>
<name>A0A7J8FAH3_MOLMO</name>
<evidence type="ECO:0000313" key="2">
    <source>
        <dbReference type="Proteomes" id="UP000550707"/>
    </source>
</evidence>
<keyword evidence="2" id="KW-1185">Reference proteome</keyword>
<reference evidence="1 2" key="1">
    <citation type="journal article" date="2020" name="Nature">
        <title>Six reference-quality genomes reveal evolution of bat adaptations.</title>
        <authorList>
            <person name="Jebb D."/>
            <person name="Huang Z."/>
            <person name="Pippel M."/>
            <person name="Hughes G.M."/>
            <person name="Lavrichenko K."/>
            <person name="Devanna P."/>
            <person name="Winkler S."/>
            <person name="Jermiin L.S."/>
            <person name="Skirmuntt E.C."/>
            <person name="Katzourakis A."/>
            <person name="Burkitt-Gray L."/>
            <person name="Ray D.A."/>
            <person name="Sullivan K.A.M."/>
            <person name="Roscito J.G."/>
            <person name="Kirilenko B.M."/>
            <person name="Davalos L.M."/>
            <person name="Corthals A.P."/>
            <person name="Power M.L."/>
            <person name="Jones G."/>
            <person name="Ransome R.D."/>
            <person name="Dechmann D.K.N."/>
            <person name="Locatelli A.G."/>
            <person name="Puechmaille S.J."/>
            <person name="Fedrigo O."/>
            <person name="Jarvis E.D."/>
            <person name="Hiller M."/>
            <person name="Vernes S.C."/>
            <person name="Myers E.W."/>
            <person name="Teeling E.C."/>
        </authorList>
    </citation>
    <scope>NUCLEOTIDE SEQUENCE [LARGE SCALE GENOMIC DNA]</scope>
    <source>
        <strain evidence="1">MMolMol1</strain>
        <tissue evidence="1">Muscle</tissue>
    </source>
</reference>
<gene>
    <name evidence="1" type="ORF">HJG59_012825</name>
</gene>
<dbReference type="Proteomes" id="UP000550707">
    <property type="component" value="Unassembled WGS sequence"/>
</dbReference>
<organism evidence="1 2">
    <name type="scientific">Molossus molossus</name>
    <name type="common">Pallas' mastiff bat</name>
    <name type="synonym">Vespertilio molossus</name>
    <dbReference type="NCBI Taxonomy" id="27622"/>
    <lineage>
        <taxon>Eukaryota</taxon>
        <taxon>Metazoa</taxon>
        <taxon>Chordata</taxon>
        <taxon>Craniata</taxon>
        <taxon>Vertebrata</taxon>
        <taxon>Euteleostomi</taxon>
        <taxon>Mammalia</taxon>
        <taxon>Eutheria</taxon>
        <taxon>Laurasiatheria</taxon>
        <taxon>Chiroptera</taxon>
        <taxon>Yangochiroptera</taxon>
        <taxon>Molossidae</taxon>
        <taxon>Molossus</taxon>
    </lineage>
</organism>
<proteinExistence type="predicted"/>